<dbReference type="EMBL" id="CCYD01001075">
    <property type="protein sequence ID" value="CEG44254.1"/>
    <property type="molecule type" value="Genomic_DNA"/>
</dbReference>
<dbReference type="RefSeq" id="XP_024580623.1">
    <property type="nucleotide sequence ID" value="XM_024730335.1"/>
</dbReference>
<dbReference type="GeneID" id="36395071"/>
<dbReference type="AlphaFoldDB" id="A0A0P1ARX0"/>
<evidence type="ECO:0000313" key="1">
    <source>
        <dbReference type="EMBL" id="CEG44254.1"/>
    </source>
</evidence>
<protein>
    <submittedName>
        <fullName evidence="1">Uncharacterized protein</fullName>
    </submittedName>
</protein>
<accession>A0A0P1ARX0</accession>
<evidence type="ECO:0000313" key="2">
    <source>
        <dbReference type="Proteomes" id="UP000054928"/>
    </source>
</evidence>
<organism evidence="1 2">
    <name type="scientific">Plasmopara halstedii</name>
    <name type="common">Downy mildew of sunflower</name>
    <dbReference type="NCBI Taxonomy" id="4781"/>
    <lineage>
        <taxon>Eukaryota</taxon>
        <taxon>Sar</taxon>
        <taxon>Stramenopiles</taxon>
        <taxon>Oomycota</taxon>
        <taxon>Peronosporomycetes</taxon>
        <taxon>Peronosporales</taxon>
        <taxon>Peronosporaceae</taxon>
        <taxon>Plasmopara</taxon>
    </lineage>
</organism>
<sequence>MYFRIWHLSEGHRPGEKSRSDEDGLINDEISFVSEKVNGRWPAQVTMQPTCRELCTEKAATQQSLYSSFYDRGCHPL</sequence>
<keyword evidence="2" id="KW-1185">Reference proteome</keyword>
<name>A0A0P1ARX0_PLAHL</name>
<dbReference type="Proteomes" id="UP000054928">
    <property type="component" value="Unassembled WGS sequence"/>
</dbReference>
<proteinExistence type="predicted"/>
<reference evidence="2" key="1">
    <citation type="submission" date="2014-09" db="EMBL/GenBank/DDBJ databases">
        <authorList>
            <person name="Sharma Rahul"/>
            <person name="Thines Marco"/>
        </authorList>
    </citation>
    <scope>NUCLEOTIDE SEQUENCE [LARGE SCALE GENOMIC DNA]</scope>
</reference>